<evidence type="ECO:0000256" key="1">
    <source>
        <dbReference type="ARBA" id="ARBA00000085"/>
    </source>
</evidence>
<dbReference type="CDD" id="cd00075">
    <property type="entry name" value="HATPase"/>
    <property type="match status" value="1"/>
</dbReference>
<keyword evidence="5" id="KW-0808">Transferase</keyword>
<dbReference type="InterPro" id="IPR003594">
    <property type="entry name" value="HATPase_dom"/>
</dbReference>
<gene>
    <name evidence="14" type="ORF">GCM10023321_43370</name>
</gene>
<keyword evidence="10" id="KW-0472">Membrane</keyword>
<dbReference type="InterPro" id="IPR050428">
    <property type="entry name" value="TCS_sensor_his_kinase"/>
</dbReference>
<dbReference type="SMART" id="SM00387">
    <property type="entry name" value="HATPase_c"/>
    <property type="match status" value="1"/>
</dbReference>
<dbReference type="SMART" id="SM00304">
    <property type="entry name" value="HAMP"/>
    <property type="match status" value="1"/>
</dbReference>
<organism evidence="14 15">
    <name type="scientific">Pseudonocardia eucalypti</name>
    <dbReference type="NCBI Taxonomy" id="648755"/>
    <lineage>
        <taxon>Bacteria</taxon>
        <taxon>Bacillati</taxon>
        <taxon>Actinomycetota</taxon>
        <taxon>Actinomycetes</taxon>
        <taxon>Pseudonocardiales</taxon>
        <taxon>Pseudonocardiaceae</taxon>
        <taxon>Pseudonocardia</taxon>
    </lineage>
</organism>
<dbReference type="Gene3D" id="3.30.565.10">
    <property type="entry name" value="Histidine kinase-like ATPase, C-terminal domain"/>
    <property type="match status" value="1"/>
</dbReference>
<comment type="subcellular location">
    <subcellularLocation>
        <location evidence="2">Cell membrane</location>
    </subcellularLocation>
</comment>
<dbReference type="Gene3D" id="6.10.340.10">
    <property type="match status" value="1"/>
</dbReference>
<evidence type="ECO:0000256" key="9">
    <source>
        <dbReference type="ARBA" id="ARBA00023012"/>
    </source>
</evidence>
<evidence type="ECO:0000256" key="10">
    <source>
        <dbReference type="ARBA" id="ARBA00023136"/>
    </source>
</evidence>
<dbReference type="SUPFAM" id="SSF47384">
    <property type="entry name" value="Homodimeric domain of signal transducing histidine kinase"/>
    <property type="match status" value="1"/>
</dbReference>
<evidence type="ECO:0000313" key="15">
    <source>
        <dbReference type="Proteomes" id="UP001428817"/>
    </source>
</evidence>
<keyword evidence="8" id="KW-1133">Transmembrane helix</keyword>
<dbReference type="Proteomes" id="UP001428817">
    <property type="component" value="Unassembled WGS sequence"/>
</dbReference>
<accession>A0ABP9QEG8</accession>
<evidence type="ECO:0000256" key="5">
    <source>
        <dbReference type="ARBA" id="ARBA00022679"/>
    </source>
</evidence>
<dbReference type="Gene3D" id="1.10.287.130">
    <property type="match status" value="1"/>
</dbReference>
<dbReference type="InterPro" id="IPR036890">
    <property type="entry name" value="HATPase_C_sf"/>
</dbReference>
<dbReference type="SUPFAM" id="SSF158472">
    <property type="entry name" value="HAMP domain-like"/>
    <property type="match status" value="1"/>
</dbReference>
<dbReference type="RefSeq" id="WP_185060319.1">
    <property type="nucleotide sequence ID" value="NZ_BAABJP010000020.1"/>
</dbReference>
<keyword evidence="15" id="KW-1185">Reference proteome</keyword>
<dbReference type="SUPFAM" id="SSF55874">
    <property type="entry name" value="ATPase domain of HSP90 chaperone/DNA topoisomerase II/histidine kinase"/>
    <property type="match status" value="1"/>
</dbReference>
<evidence type="ECO:0000259" key="13">
    <source>
        <dbReference type="PROSITE" id="PS50885"/>
    </source>
</evidence>
<dbReference type="PROSITE" id="PS50109">
    <property type="entry name" value="HIS_KIN"/>
    <property type="match status" value="1"/>
</dbReference>
<dbReference type="InterPro" id="IPR003660">
    <property type="entry name" value="HAMP_dom"/>
</dbReference>
<evidence type="ECO:0000256" key="6">
    <source>
        <dbReference type="ARBA" id="ARBA00022692"/>
    </source>
</evidence>
<feature type="domain" description="HAMP" evidence="13">
    <location>
        <begin position="205"/>
        <end position="257"/>
    </location>
</feature>
<dbReference type="EC" id="2.7.13.3" evidence="3"/>
<feature type="domain" description="Histidine kinase" evidence="12">
    <location>
        <begin position="265"/>
        <end position="475"/>
    </location>
</feature>
<proteinExistence type="predicted"/>
<dbReference type="PANTHER" id="PTHR45436">
    <property type="entry name" value="SENSOR HISTIDINE KINASE YKOH"/>
    <property type="match status" value="1"/>
</dbReference>
<keyword evidence="6" id="KW-0812">Transmembrane</keyword>
<evidence type="ECO:0000256" key="2">
    <source>
        <dbReference type="ARBA" id="ARBA00004236"/>
    </source>
</evidence>
<feature type="region of interest" description="Disordered" evidence="11">
    <location>
        <begin position="1"/>
        <end position="20"/>
    </location>
</feature>
<dbReference type="InterPro" id="IPR004358">
    <property type="entry name" value="Sig_transdc_His_kin-like_C"/>
</dbReference>
<sequence>MTAFLPGRSRRRAGPGARFGARRKHSRLPLRWRVAVAFALTSLLVTGLLALITWNLASNFMLDQERRSATGQATTNVQLVRSYLRRTAADNPVEALSRLDLDRDATLFLRTGGRWVQRGRPIDIAALSDRVLADAGVDTPPRRSVIGGLPVLTFALPIPEQDALYVELSSLGELEQALGFLRTVLIAGTGASVLVGLGLGRWAARQALRPLRELNVAAGRVAGGDLRARLPEDGDADLAPLATTFNQTTEALERRVASDARFAGDVSHELRSPLTTMLNAIAVLDRRKAELSPVAAQALRLLSADIQRFHQMVIDLLEISREQSTTDDRELEPCDLAELVRHALAGRPEETPLSVPGGNPVVFADRRRLDRAVANLLDNAAQHAGGAVRVTVLRRGDLARLEVDDAGPGIPPELREQVFERFTRGNRSGDRGNGTGTGLGLALVAQHVRRHHGQVWSEDRPGGGTRFVIELPSVPD</sequence>
<keyword evidence="7 14" id="KW-0418">Kinase</keyword>
<dbReference type="PRINTS" id="PR00344">
    <property type="entry name" value="BCTRLSENSOR"/>
</dbReference>
<dbReference type="Pfam" id="PF00672">
    <property type="entry name" value="HAMP"/>
    <property type="match status" value="1"/>
</dbReference>
<reference evidence="15" key="1">
    <citation type="journal article" date="2019" name="Int. J. Syst. Evol. Microbiol.">
        <title>The Global Catalogue of Microorganisms (GCM) 10K type strain sequencing project: providing services to taxonomists for standard genome sequencing and annotation.</title>
        <authorList>
            <consortium name="The Broad Institute Genomics Platform"/>
            <consortium name="The Broad Institute Genome Sequencing Center for Infectious Disease"/>
            <person name="Wu L."/>
            <person name="Ma J."/>
        </authorList>
    </citation>
    <scope>NUCLEOTIDE SEQUENCE [LARGE SCALE GENOMIC DNA]</scope>
    <source>
        <strain evidence="15">JCM 18303</strain>
    </source>
</reference>
<name>A0ABP9QEG8_9PSEU</name>
<evidence type="ECO:0000259" key="12">
    <source>
        <dbReference type="PROSITE" id="PS50109"/>
    </source>
</evidence>
<dbReference type="InterPro" id="IPR036097">
    <property type="entry name" value="HisK_dim/P_sf"/>
</dbReference>
<comment type="caution">
    <text evidence="14">The sequence shown here is derived from an EMBL/GenBank/DDBJ whole genome shotgun (WGS) entry which is preliminary data.</text>
</comment>
<keyword evidence="4" id="KW-0597">Phosphoprotein</keyword>
<evidence type="ECO:0000256" key="8">
    <source>
        <dbReference type="ARBA" id="ARBA00022989"/>
    </source>
</evidence>
<dbReference type="Pfam" id="PF02518">
    <property type="entry name" value="HATPase_c"/>
    <property type="match status" value="1"/>
</dbReference>
<protein>
    <recommendedName>
        <fullName evidence="3">histidine kinase</fullName>
        <ecNumber evidence="3">2.7.13.3</ecNumber>
    </recommendedName>
</protein>
<evidence type="ECO:0000256" key="3">
    <source>
        <dbReference type="ARBA" id="ARBA00012438"/>
    </source>
</evidence>
<dbReference type="SMART" id="SM00388">
    <property type="entry name" value="HisKA"/>
    <property type="match status" value="1"/>
</dbReference>
<dbReference type="GO" id="GO:0016301">
    <property type="term" value="F:kinase activity"/>
    <property type="evidence" value="ECO:0007669"/>
    <property type="project" value="UniProtKB-KW"/>
</dbReference>
<dbReference type="CDD" id="cd00082">
    <property type="entry name" value="HisKA"/>
    <property type="match status" value="1"/>
</dbReference>
<dbReference type="PROSITE" id="PS50885">
    <property type="entry name" value="HAMP"/>
    <property type="match status" value="1"/>
</dbReference>
<dbReference type="EMBL" id="BAABJP010000020">
    <property type="protein sequence ID" value="GAA5160526.1"/>
    <property type="molecule type" value="Genomic_DNA"/>
</dbReference>
<keyword evidence="9" id="KW-0902">Two-component regulatory system</keyword>
<evidence type="ECO:0000256" key="7">
    <source>
        <dbReference type="ARBA" id="ARBA00022777"/>
    </source>
</evidence>
<evidence type="ECO:0000256" key="11">
    <source>
        <dbReference type="SAM" id="MobiDB-lite"/>
    </source>
</evidence>
<evidence type="ECO:0000256" key="4">
    <source>
        <dbReference type="ARBA" id="ARBA00022553"/>
    </source>
</evidence>
<dbReference type="Pfam" id="PF00512">
    <property type="entry name" value="HisKA"/>
    <property type="match status" value="1"/>
</dbReference>
<dbReference type="PANTHER" id="PTHR45436:SF5">
    <property type="entry name" value="SENSOR HISTIDINE KINASE TRCS"/>
    <property type="match status" value="1"/>
</dbReference>
<evidence type="ECO:0000313" key="14">
    <source>
        <dbReference type="EMBL" id="GAA5160526.1"/>
    </source>
</evidence>
<comment type="catalytic activity">
    <reaction evidence="1">
        <text>ATP + protein L-histidine = ADP + protein N-phospho-L-histidine.</text>
        <dbReference type="EC" id="2.7.13.3"/>
    </reaction>
</comment>
<dbReference type="InterPro" id="IPR003661">
    <property type="entry name" value="HisK_dim/P_dom"/>
</dbReference>
<dbReference type="InterPro" id="IPR005467">
    <property type="entry name" value="His_kinase_dom"/>
</dbReference>
<dbReference type="CDD" id="cd06225">
    <property type="entry name" value="HAMP"/>
    <property type="match status" value="1"/>
</dbReference>